<reference evidence="1" key="1">
    <citation type="submission" date="2021-05" db="EMBL/GenBank/DDBJ databases">
        <title>Molecular characterization for Shewanella algae harboring chromosomal blaOXA-55-like strains isolated from clinical and environment sample.</title>
        <authorList>
            <person name="Ohama Y."/>
            <person name="Aoki K."/>
            <person name="Harada S."/>
            <person name="Moriya K."/>
            <person name="Ishii Y."/>
            <person name="Tateda K."/>
        </authorList>
    </citation>
    <scope>NUCLEOTIDE SEQUENCE</scope>
    <source>
        <strain evidence="1">JCM 11563</strain>
    </source>
</reference>
<evidence type="ECO:0000313" key="1">
    <source>
        <dbReference type="EMBL" id="GIU42836.1"/>
    </source>
</evidence>
<dbReference type="InterPro" id="IPR022303">
    <property type="entry name" value="Conjug_Trfer_ATPase"/>
</dbReference>
<dbReference type="RefSeq" id="WP_220780117.1">
    <property type="nucleotide sequence ID" value="NZ_BPEY01000012.1"/>
</dbReference>
<dbReference type="InterPro" id="IPR027417">
    <property type="entry name" value="P-loop_NTPase"/>
</dbReference>
<name>A0ABQ4P6S7_9GAMM</name>
<dbReference type="PANTHER" id="PTHR30121:SF6">
    <property type="entry name" value="SLR6007 PROTEIN"/>
    <property type="match status" value="1"/>
</dbReference>
<dbReference type="Gene3D" id="1.10.8.730">
    <property type="match status" value="1"/>
</dbReference>
<gene>
    <name evidence="1" type="ORF">TUM4438_10320</name>
</gene>
<accession>A0ABQ4P6S7</accession>
<dbReference type="SUPFAM" id="SSF52540">
    <property type="entry name" value="P-loop containing nucleoside triphosphate hydrolases"/>
    <property type="match status" value="1"/>
</dbReference>
<dbReference type="Pfam" id="PF11130">
    <property type="entry name" value="TraC_F_IV"/>
    <property type="match status" value="1"/>
</dbReference>
<dbReference type="Proteomes" id="UP000887104">
    <property type="component" value="Unassembled WGS sequence"/>
</dbReference>
<sequence>MLTQLSQKIVKFFNPNHGLTAPAIDYSVPPSFAAKLPWADIDKNGVTQLDDGRSVGAFFSINPVSTEDKHQAGLESILGNITNAFVTAGKMGSDIENENPWIFQLMARDIDDLANVVPKLKAKVRVDDAFSQAVLAEDEKHFALIGREQGIFSTKNRPFRGRSRQVFLAVYRWLPEDSSQATIVKNRKQLTSLQRYLLNPSSLSDHGVKISRASGAAVFDLLAPFLNPGTKRDQLSHRERFSSIDRDYTERLLQSNVTADVENGLWWFKSNNSKSIATRVVELDNWSSETILTGRLFGEVGNDSDQDIEKRVLFDDLPPGSMLMMTLVPQTSKAGQERIKKIKDSAVGGEPEIVECRDQCEEMSFLINKHALWRGQVAIYLQGESLDVIESHTETIRSVFDVKGLGAKFVDNTAQVAPLDAYFRWLPMSYQPKNDPKYWYCGFIWLEDMLRLSPLFGRSIGSGSEALTFFNRGGEPLNFDPLSDFSSNAHLNLFGPSGSGKSATLVGICLRFLAIHRPRMFIIEAGDSFGLLADYCLAHGLTVNKVSLKPGCSTSLAPFADAKHLVGSDAPQITSDDALLPERLNDNDNPDDEVRDILGELEIMARMMITGGEKRELEDYRRADSSMVRQALVNAANTCHANNVMVRPTHVREALLAFSTDSSIPPERQQRARVMCDSMAFFCEGLEGKIFNGEGAPWPEADVTIIDLGIYAKNGYEAQMATAYISLINAINGIAERDQFSGVPIVCLTDEAHLISTNVLLAPYATKIVKMWRKLSAWFWLATQDLKDFPAESRKMLNNAEWWILLNMSEDELSTLQQFKKLSENKLDLIRSMTSEKHKFKEGVVMGMDDKFLSRFTIVPPALYLALGETDGDAKKKREDFMNKHNCTALEAAMLKAASIEEGRVNYQGEEW</sequence>
<keyword evidence="2" id="KW-1185">Reference proteome</keyword>
<protein>
    <submittedName>
        <fullName evidence="1">Conjugative transfer ATPase, PFL_4706 family protein</fullName>
    </submittedName>
</protein>
<evidence type="ECO:0000313" key="2">
    <source>
        <dbReference type="Proteomes" id="UP000887104"/>
    </source>
</evidence>
<dbReference type="EMBL" id="BPEY01000012">
    <property type="protein sequence ID" value="GIU42836.1"/>
    <property type="molecule type" value="Genomic_DNA"/>
</dbReference>
<dbReference type="InterPro" id="IPR025955">
    <property type="entry name" value="TraC/Conjuga_ATPase"/>
</dbReference>
<comment type="caution">
    <text evidence="1">The sequence shown here is derived from an EMBL/GenBank/DDBJ whole genome shotgun (WGS) entry which is preliminary data.</text>
</comment>
<organism evidence="1 2">
    <name type="scientific">Shewanella sairae</name>
    <dbReference type="NCBI Taxonomy" id="190310"/>
    <lineage>
        <taxon>Bacteria</taxon>
        <taxon>Pseudomonadati</taxon>
        <taxon>Pseudomonadota</taxon>
        <taxon>Gammaproteobacteria</taxon>
        <taxon>Alteromonadales</taxon>
        <taxon>Shewanellaceae</taxon>
        <taxon>Shewanella</taxon>
    </lineage>
</organism>
<dbReference type="Gene3D" id="3.40.50.300">
    <property type="entry name" value="P-loop containing nucleotide triphosphate hydrolases"/>
    <property type="match status" value="1"/>
</dbReference>
<dbReference type="NCBIfam" id="TIGR03744">
    <property type="entry name" value="traC_PFL_4706"/>
    <property type="match status" value="1"/>
</dbReference>
<proteinExistence type="predicted"/>
<dbReference type="InterPro" id="IPR051162">
    <property type="entry name" value="T4SS_component"/>
</dbReference>
<dbReference type="PANTHER" id="PTHR30121">
    <property type="entry name" value="UNCHARACTERIZED PROTEIN YJGR-RELATED"/>
    <property type="match status" value="1"/>
</dbReference>